<proteinExistence type="predicted"/>
<evidence type="ECO:0000256" key="1">
    <source>
        <dbReference type="SAM" id="MobiDB-lite"/>
    </source>
</evidence>
<dbReference type="EMBL" id="ACKX01000151">
    <property type="protein sequence ID" value="EEJ51246.1"/>
    <property type="molecule type" value="Genomic_DNA"/>
</dbReference>
<reference evidence="2 3" key="1">
    <citation type="submission" date="2009-04" db="EMBL/GenBank/DDBJ databases">
        <authorList>
            <person name="Qin X."/>
            <person name="Bachman B."/>
            <person name="Battles P."/>
            <person name="Bell A."/>
            <person name="Bess C."/>
            <person name="Bickham C."/>
            <person name="Chaboub L."/>
            <person name="Chen D."/>
            <person name="Coyle M."/>
            <person name="Deiros D.R."/>
            <person name="Dinh H."/>
            <person name="Forbes L."/>
            <person name="Fowler G."/>
            <person name="Francisco L."/>
            <person name="Fu Q."/>
            <person name="Gubbala S."/>
            <person name="Hale W."/>
            <person name="Han Y."/>
            <person name="Hemphill L."/>
            <person name="Highlander S.K."/>
            <person name="Hirani K."/>
            <person name="Hogues M."/>
            <person name="Jackson L."/>
            <person name="Jakkamsetti A."/>
            <person name="Javaid M."/>
            <person name="Jiang H."/>
            <person name="Korchina V."/>
            <person name="Kovar C."/>
            <person name="Lara F."/>
            <person name="Lee S."/>
            <person name="Mata R."/>
            <person name="Mathew T."/>
            <person name="Moen C."/>
            <person name="Morales K."/>
            <person name="Munidasa M."/>
            <person name="Nazareth L."/>
            <person name="Ngo R."/>
            <person name="Nguyen L."/>
            <person name="Okwuonu G."/>
            <person name="Ongeri F."/>
            <person name="Patil S."/>
            <person name="Petrosino J."/>
            <person name="Pham C."/>
            <person name="Pham P."/>
            <person name="Pu L.-L."/>
            <person name="Puazo M."/>
            <person name="Raj R."/>
            <person name="Reid J."/>
            <person name="Rouhana J."/>
            <person name="Saada N."/>
            <person name="Shang Y."/>
            <person name="Simmons D."/>
            <person name="Thornton R."/>
            <person name="Warren J."/>
            <person name="Weissenberger G."/>
            <person name="Zhang J."/>
            <person name="Zhang L."/>
            <person name="Zhou C."/>
            <person name="Zhu D."/>
            <person name="Muzny D."/>
            <person name="Worley K."/>
            <person name="Gibbs R."/>
        </authorList>
    </citation>
    <scope>NUCLEOTIDE SEQUENCE [LARGE SCALE GENOMIC DNA]</scope>
    <source>
        <strain evidence="2 3">F0268</strain>
    </source>
</reference>
<evidence type="ECO:0000313" key="3">
    <source>
        <dbReference type="Proteomes" id="UP000004121"/>
    </source>
</evidence>
<feature type="non-terminal residue" evidence="2">
    <location>
        <position position="474"/>
    </location>
</feature>
<dbReference type="RefSeq" id="WP_007156610.1">
    <property type="nucleotide sequence ID" value="NZ_GG668534.1"/>
</dbReference>
<dbReference type="Proteomes" id="UP000004121">
    <property type="component" value="Unassembled WGS sequence"/>
</dbReference>
<accession>C2KY95</accession>
<dbReference type="STRING" id="585501.HMPREF6123_1464"/>
<dbReference type="HOGENOM" id="CLU_576891_0_0_9"/>
<keyword evidence="3" id="KW-1185">Reference proteome</keyword>
<comment type="caution">
    <text evidence="2">The sequence shown here is derived from an EMBL/GenBank/DDBJ whole genome shotgun (WGS) entry which is preliminary data.</text>
</comment>
<gene>
    <name evidence="2" type="ORF">HMPREF6123_1464</name>
</gene>
<name>C2KY95_9FIRM</name>
<dbReference type="AlphaFoldDB" id="C2KY95"/>
<sequence>MGDENELQEISNYDITFKEDTEKLAKLTSEFVLNFYPAYMHSNTDVQEMPKEKSLDILKSYHFYRIVECSIYDVDDKFEYFSSKLQKLFITAYAIQKPVCYGIVSNNDKTSLVIGVDPQNGNNEIQTVIEGLLPGIKLEKYEEGFTNNKDKQTGIEKTRYVGCLSGVPSLKIDGELQNKDLSSLMRSLNGMSYTIMILCKPISRNKVQEKINQAISVQDQCFAISKRTLGFQEGASNSTQSTITHTDSNSEGTTKQKGVSMSGALPLAAAGAAIGSVVPGIGTTIGAVGGGMIGLLVGKNITLNASNSKTKTHTVSDGYSNAVTETINSGKSITADIQNGFAIELMNMAEKQTERYKIGRNIGLWDMLVTYSTDSVLASKVIEGSLYSELATGISEVLPPVVFSYSSDENSNDNEHLHADHLMIPKGFFDEESESAVGSLVTSEELCGICTIPSENTVGFEIKESRDYPLSYYQ</sequence>
<evidence type="ECO:0000313" key="2">
    <source>
        <dbReference type="EMBL" id="EEJ51246.1"/>
    </source>
</evidence>
<organism evidence="2 3">
    <name type="scientific">Oribacterium sinus F0268</name>
    <dbReference type="NCBI Taxonomy" id="585501"/>
    <lineage>
        <taxon>Bacteria</taxon>
        <taxon>Bacillati</taxon>
        <taxon>Bacillota</taxon>
        <taxon>Clostridia</taxon>
        <taxon>Lachnospirales</taxon>
        <taxon>Lachnospiraceae</taxon>
        <taxon>Oribacterium</taxon>
    </lineage>
</organism>
<evidence type="ECO:0008006" key="4">
    <source>
        <dbReference type="Google" id="ProtNLM"/>
    </source>
</evidence>
<feature type="region of interest" description="Disordered" evidence="1">
    <location>
        <begin position="235"/>
        <end position="258"/>
    </location>
</feature>
<dbReference type="InParanoid" id="C2KY95"/>
<protein>
    <recommendedName>
        <fullName evidence="4">Glycine zipper domain-containing protein</fullName>
    </recommendedName>
</protein>